<evidence type="ECO:0000256" key="1">
    <source>
        <dbReference type="SAM" id="Phobius"/>
    </source>
</evidence>
<dbReference type="AlphaFoldDB" id="A0A1G2P5N5"/>
<evidence type="ECO:0000313" key="3">
    <source>
        <dbReference type="Proteomes" id="UP000176355"/>
    </source>
</evidence>
<keyword evidence="1" id="KW-1133">Transmembrane helix</keyword>
<feature type="transmembrane region" description="Helical" evidence="1">
    <location>
        <begin position="48"/>
        <end position="69"/>
    </location>
</feature>
<dbReference type="Proteomes" id="UP000176355">
    <property type="component" value="Unassembled WGS sequence"/>
</dbReference>
<feature type="transmembrane region" description="Helical" evidence="1">
    <location>
        <begin position="7"/>
        <end position="28"/>
    </location>
</feature>
<evidence type="ECO:0000313" key="2">
    <source>
        <dbReference type="EMBL" id="OHA43665.1"/>
    </source>
</evidence>
<dbReference type="EMBL" id="MHSL01000020">
    <property type="protein sequence ID" value="OHA43665.1"/>
    <property type="molecule type" value="Genomic_DNA"/>
</dbReference>
<gene>
    <name evidence="2" type="ORF">A3G03_03395</name>
</gene>
<accession>A0A1G2P5N5</accession>
<keyword evidence="1" id="KW-0472">Membrane</keyword>
<proteinExistence type="predicted"/>
<name>A0A1G2P5N5_9BACT</name>
<feature type="transmembrane region" description="Helical" evidence="1">
    <location>
        <begin position="81"/>
        <end position="102"/>
    </location>
</feature>
<protein>
    <submittedName>
        <fullName evidence="2">Uncharacterized protein</fullName>
    </submittedName>
</protein>
<comment type="caution">
    <text evidence="2">The sequence shown here is derived from an EMBL/GenBank/DDBJ whole genome shotgun (WGS) entry which is preliminary data.</text>
</comment>
<organism evidence="2 3">
    <name type="scientific">Candidatus Taylorbacteria bacterium RIFCSPLOWO2_12_FULL_44_15c</name>
    <dbReference type="NCBI Taxonomy" id="1802333"/>
    <lineage>
        <taxon>Bacteria</taxon>
        <taxon>Candidatus Tayloriibacteriota</taxon>
    </lineage>
</organism>
<keyword evidence="1" id="KW-0812">Transmembrane</keyword>
<reference evidence="2 3" key="1">
    <citation type="journal article" date="2016" name="Nat. Commun.">
        <title>Thousands of microbial genomes shed light on interconnected biogeochemical processes in an aquifer system.</title>
        <authorList>
            <person name="Anantharaman K."/>
            <person name="Brown C.T."/>
            <person name="Hug L.A."/>
            <person name="Sharon I."/>
            <person name="Castelle C.J."/>
            <person name="Probst A.J."/>
            <person name="Thomas B.C."/>
            <person name="Singh A."/>
            <person name="Wilkins M.J."/>
            <person name="Karaoz U."/>
            <person name="Brodie E.L."/>
            <person name="Williams K.H."/>
            <person name="Hubbard S.S."/>
            <person name="Banfield J.F."/>
        </authorList>
    </citation>
    <scope>NUCLEOTIDE SEQUENCE [LARGE SCALE GENOMIC DNA]</scope>
</reference>
<sequence>MTKQKIITYAFLQSAGTFIYVAIIAWLLFNGQRLFGEFGGFGGPTAMLLLFVLSAAITSSLVLGHPIHLYLSGMKKESFQLLIATFAFLFLFTLIAFTTQILS</sequence>